<organism evidence="1">
    <name type="scientific">uncultured Caudovirales phage</name>
    <dbReference type="NCBI Taxonomy" id="2100421"/>
    <lineage>
        <taxon>Viruses</taxon>
        <taxon>Duplodnaviria</taxon>
        <taxon>Heunggongvirae</taxon>
        <taxon>Uroviricota</taxon>
        <taxon>Caudoviricetes</taxon>
        <taxon>Peduoviridae</taxon>
        <taxon>Maltschvirus</taxon>
        <taxon>Maltschvirus maltsch</taxon>
    </lineage>
</organism>
<protein>
    <submittedName>
        <fullName evidence="1">Uncharacterized protein</fullName>
    </submittedName>
</protein>
<proteinExistence type="predicted"/>
<evidence type="ECO:0000313" key="2">
    <source>
        <dbReference type="EMBL" id="CAB4193634.1"/>
    </source>
</evidence>
<dbReference type="EMBL" id="LR796916">
    <property type="protein sequence ID" value="CAB4175343.1"/>
    <property type="molecule type" value="Genomic_DNA"/>
</dbReference>
<accession>A0A6J5PU95</accession>
<name>A0A6J5PU95_9CAUD</name>
<dbReference type="EMBL" id="LR797195">
    <property type="protein sequence ID" value="CAB4193634.1"/>
    <property type="molecule type" value="Genomic_DNA"/>
</dbReference>
<gene>
    <name evidence="2" type="ORF">UFOVP1247_114</name>
    <name evidence="1" type="ORF">UFOVP970_154</name>
</gene>
<evidence type="ECO:0000313" key="1">
    <source>
        <dbReference type="EMBL" id="CAB4175343.1"/>
    </source>
</evidence>
<sequence length="132" mass="15391">MKKLGLINYEGDCLSAVRDDGPGEILIIDQYREPVERLTLNDFYNFLNGTLEIKDSKGRSWNFANEHRDAQAKPADICKFVANLRYSQEELNDSFVRGWELRHQGLSDELIIHEFVCFLNEVAGRREKNRKK</sequence>
<reference evidence="1" key="1">
    <citation type="submission" date="2020-05" db="EMBL/GenBank/DDBJ databases">
        <authorList>
            <person name="Chiriac C."/>
            <person name="Salcher M."/>
            <person name="Ghai R."/>
            <person name="Kavagutti S V."/>
        </authorList>
    </citation>
    <scope>NUCLEOTIDE SEQUENCE</scope>
</reference>